<dbReference type="EMBL" id="VUJX02000002">
    <property type="protein sequence ID" value="KAL0941459.1"/>
    <property type="molecule type" value="Genomic_DNA"/>
</dbReference>
<protein>
    <submittedName>
        <fullName evidence="1">Alpha-L-arabinofuranosidase</fullName>
    </submittedName>
</protein>
<dbReference type="Proteomes" id="UP000805649">
    <property type="component" value="Unassembled WGS sequence"/>
</dbReference>
<evidence type="ECO:0000313" key="1">
    <source>
        <dbReference type="EMBL" id="KAL0941459.1"/>
    </source>
</evidence>
<gene>
    <name evidence="1" type="ORF">CTRU02_204222</name>
</gene>
<sequence>MGGGLAANISVLSQKGNYTSHTPYGLMFEEINHSADGGIYAELIQNRAFQGSDSAPASLASYSAINGAILSLQNSSNGEPLSDALPNYMRISASLGNGSDTTTAAQIGFSNSGWWGIDVKVQPYQGSFFVRGRYNGTFTASLQSAVTNQTFGSVQIRSQSNDESWTKHAFTLTPTTAAESTNNVISITFDPSLTDGSLDFNLISLFPPTYNNRANGLRSDIMNALVELKPKFLRFPGGGNLNGILKGTQHKWNETIGPLQNRPGRTAVWGYYETQGLGLIEYLQWCDDLDMEPVLVAWSGLNFVDGPLSASDLAVYVQDTLNQLEFITGSSSTKFGALRASLGYPDPWKLKYIQIGNEDNLTGGLPSYEGYRLKMYHDAIKEAYPDLIVMASASELTMNMTSFPGDLAGDQHKYTVPDRFVGSNFGFFDHFTHQTIVSELAVVAPNRPDGSAPSDRAEYTTYPFWLGSVAEAVFLLGAERNGDRVIGVSYAPLLANMNPNASQWTPTQIAYDADPARTTRSTSFHTYKLLASHVLTETLPSEGDIGYGPLYWVTGRNNQTGSLIFKAAVYNSTADVHISLDFDGVPAGATGELTILTSSSADAQNVLGGPEVIHTNVSTVVAGSDANFVFALPNLSVATLIVKEQI</sequence>
<comment type="caution">
    <text evidence="1">The sequence shown here is derived from an EMBL/GenBank/DDBJ whole genome shotgun (WGS) entry which is preliminary data.</text>
</comment>
<name>A0ACC3ZBC7_COLTU</name>
<organism evidence="1 2">
    <name type="scientific">Colletotrichum truncatum</name>
    <name type="common">Anthracnose fungus</name>
    <name type="synonym">Colletotrichum capsici</name>
    <dbReference type="NCBI Taxonomy" id="5467"/>
    <lineage>
        <taxon>Eukaryota</taxon>
        <taxon>Fungi</taxon>
        <taxon>Dikarya</taxon>
        <taxon>Ascomycota</taxon>
        <taxon>Pezizomycotina</taxon>
        <taxon>Sordariomycetes</taxon>
        <taxon>Hypocreomycetidae</taxon>
        <taxon>Glomerellales</taxon>
        <taxon>Glomerellaceae</taxon>
        <taxon>Colletotrichum</taxon>
        <taxon>Colletotrichum truncatum species complex</taxon>
    </lineage>
</organism>
<accession>A0ACC3ZBC7</accession>
<keyword evidence="2" id="KW-1185">Reference proteome</keyword>
<reference evidence="1 2" key="1">
    <citation type="journal article" date="2020" name="Phytopathology">
        <title>Genome Sequence Resources of Colletotrichum truncatum, C. plurivorum, C. musicola, and C. sojae: Four Species Pathogenic to Soybean (Glycine max).</title>
        <authorList>
            <person name="Rogerio F."/>
            <person name="Boufleur T.R."/>
            <person name="Ciampi-Guillardi M."/>
            <person name="Sukno S.A."/>
            <person name="Thon M.R."/>
            <person name="Massola Junior N.S."/>
            <person name="Baroncelli R."/>
        </authorList>
    </citation>
    <scope>NUCLEOTIDE SEQUENCE [LARGE SCALE GENOMIC DNA]</scope>
    <source>
        <strain evidence="1 2">CMES1059</strain>
    </source>
</reference>
<evidence type="ECO:0000313" key="2">
    <source>
        <dbReference type="Proteomes" id="UP000805649"/>
    </source>
</evidence>
<proteinExistence type="predicted"/>